<sequence length="1262" mass="144132">MTEKRFAAYFDVDILGAQGFSMSSSNTPTTRSSCSTPIPAPPPPPRKRQPQRPQASRQAVSCDGYMSSKGESHSRTPSGDLYRNKAFAKALHRPSTPLTATFPKTASVSSHASSPLSRSSSEVERDTPPTTPEPSEEHAGSNAKQRAGGRQAATPIIDLCLYTAMSLWNDYHTTDLLERLTGGSPTFHQYEQPPRRVLDLGCGEGTWVKHAAAKWNSPDTHIDGLDIRPLWESGHRHVETSILSCTVSWKVANFLDQLPYEDNTFDLVRAANLALCIPYHCWLPFLREVKRILRVGGRLELIDDEFFFPPIQHASMLHSSSEIPTLRGLTPSQSESERISRFREVEESKRITEYVENSFGLMLSTKYDVCRPHTECTQDLLKVFEVLMVLDDHPKGSEPLGKSVLAPPRVPGRNEATTQLEAPPACNRPADESPAEPDDPAYADLSVRFRDDIRVEYHPCTNRPEELYRFENYSRTHGRPEIDSKLFDSDPWEPFSSRDDFEFAELCLEAGLNKRHVTTLLELFTRAKEGHSKLSFKQYSDVEFAWKTASDRQPPFERTYRPYTFKGVRRTYEFFRRDLWKVALSYIRDPILAPHWTWEPIRLSKWDERKHDWVRFIDEPITADKLWDVLPTLPKRGIPFAIYLYADETRLSSFGSQQGYPIIMRFPQLDSKLSNGSAYGGGMIVGFLPILKGKAADKNSDAWKDLTKVVWHECFYELLQVLVPLAAAGFHVKKCGDGLPRWLFPILLILAADYKEQCIMALTRGVKSLFPCPVCLIPKDRLKYVSDPVVLRTSQEGEDILAKSLTKTKREAELKAKGLYGIKNAFWSLPNFNLHEALSFDRLHSYHSGLFGKHLFVEFKYILEGMGPQAQSQIDASFNSVPRWRNLNHFSDVADMSFTDGSKYEDISKTIVQASAHVLTASKLPEGYCLLKLIRKYIELDMYLSFEVHTEDTLTAYERALDEYEALLLKYESSYNSDNSQHANNEDDADDEDESSSDDNSDHSDSNGQKDKQQATLHKRKERKRKNWNFPKGHMHRHAIRDIRAKGATKHYNTKPNEQMHGPLKRIYLRRTNFKNPEEQLSKITHSFLCAASLRAQTDAWDEEKKSKTWEQLTEFRYAKIDYESLVTWKTAQDIVRCNPSFFSQPRYDCIIVHASGNVHDDTAKFVFAQLIFIFIISVQGTEYPLALVQLMQSSGTPRLMDQELCLYRVRAQPRAKAAFIPVRSIKRGALMFQVPNTADNFYVVDAVDSDMFLCTKQIFGR</sequence>
<dbReference type="EMBL" id="JANHOG010001447">
    <property type="protein sequence ID" value="KAJ3536941.1"/>
    <property type="molecule type" value="Genomic_DNA"/>
</dbReference>
<reference evidence="1" key="1">
    <citation type="submission" date="2022-07" db="EMBL/GenBank/DDBJ databases">
        <title>Genome Sequence of Phlebia brevispora.</title>
        <authorList>
            <person name="Buettner E."/>
        </authorList>
    </citation>
    <scope>NUCLEOTIDE SEQUENCE</scope>
    <source>
        <strain evidence="1">MPL23</strain>
    </source>
</reference>
<name>A0ACC1SCN3_9APHY</name>
<keyword evidence="2" id="KW-1185">Reference proteome</keyword>
<proteinExistence type="predicted"/>
<evidence type="ECO:0000313" key="2">
    <source>
        <dbReference type="Proteomes" id="UP001148662"/>
    </source>
</evidence>
<dbReference type="Proteomes" id="UP001148662">
    <property type="component" value="Unassembled WGS sequence"/>
</dbReference>
<protein>
    <submittedName>
        <fullName evidence="1">Uncharacterized protein</fullName>
    </submittedName>
</protein>
<gene>
    <name evidence="1" type="ORF">NM688_g6767</name>
</gene>
<evidence type="ECO:0000313" key="1">
    <source>
        <dbReference type="EMBL" id="KAJ3536941.1"/>
    </source>
</evidence>
<organism evidence="1 2">
    <name type="scientific">Phlebia brevispora</name>
    <dbReference type="NCBI Taxonomy" id="194682"/>
    <lineage>
        <taxon>Eukaryota</taxon>
        <taxon>Fungi</taxon>
        <taxon>Dikarya</taxon>
        <taxon>Basidiomycota</taxon>
        <taxon>Agaricomycotina</taxon>
        <taxon>Agaricomycetes</taxon>
        <taxon>Polyporales</taxon>
        <taxon>Meruliaceae</taxon>
        <taxon>Phlebia</taxon>
    </lineage>
</organism>
<accession>A0ACC1SCN3</accession>
<comment type="caution">
    <text evidence="1">The sequence shown here is derived from an EMBL/GenBank/DDBJ whole genome shotgun (WGS) entry which is preliminary data.</text>
</comment>